<dbReference type="Pfam" id="PF22636">
    <property type="entry name" value="FlK"/>
    <property type="match status" value="1"/>
</dbReference>
<sequence>MIMMEFNLKEGITSTMEMHVTDNNTAKKLGSGNLDVFATPAMIALMENTSKNSVDLHLPTGYTTVGIEINIKHIKASSVGAKIRCEASLKEVKGKKLVFYVEAWDESGKIGEGSHTRYIVNSEDFMKKIQ</sequence>
<evidence type="ECO:0000313" key="4">
    <source>
        <dbReference type="EMBL" id="BAH05193.1"/>
    </source>
</evidence>
<gene>
    <name evidence="4" type="ordered locus">CKR_0142</name>
</gene>
<dbReference type="Gene3D" id="3.10.129.10">
    <property type="entry name" value="Hotdog Thioesterase"/>
    <property type="match status" value="1"/>
</dbReference>
<feature type="domain" description="Fluoroacetyl-CoA-specific thioesterase-like" evidence="3">
    <location>
        <begin position="20"/>
        <end position="123"/>
    </location>
</feature>
<feature type="active site" evidence="1">
    <location>
        <position position="73"/>
    </location>
</feature>
<feature type="active site" evidence="1">
    <location>
        <position position="39"/>
    </location>
</feature>
<dbReference type="PIRSF" id="PIRSF014972">
    <property type="entry name" value="FlK"/>
    <property type="match status" value="1"/>
</dbReference>
<accession>B9DY68</accession>
<dbReference type="InterPro" id="IPR029069">
    <property type="entry name" value="HotDog_dom_sf"/>
</dbReference>
<feature type="binding site" evidence="2">
    <location>
        <position position="66"/>
    </location>
    <ligand>
        <name>CoA</name>
        <dbReference type="ChEBI" id="CHEBI:57287"/>
    </ligand>
</feature>
<dbReference type="AlphaFoldDB" id="B9DY68"/>
<dbReference type="HOGENOM" id="CLU_119426_0_1_9"/>
<evidence type="ECO:0000256" key="2">
    <source>
        <dbReference type="PIRSR" id="PIRSR014972-2"/>
    </source>
</evidence>
<evidence type="ECO:0000313" key="5">
    <source>
        <dbReference type="Proteomes" id="UP000007969"/>
    </source>
</evidence>
<name>B9DY68_CLOK1</name>
<dbReference type="KEGG" id="ckr:CKR_0142"/>
<reference evidence="5" key="1">
    <citation type="submission" date="2005-09" db="EMBL/GenBank/DDBJ databases">
        <title>Complete genome sequence of Clostridium kluyveri and comparative genomics of Clostridia species.</title>
        <authorList>
            <person name="Inui M."/>
            <person name="Nonaka H."/>
            <person name="Shinoda Y."/>
            <person name="Ikenaga Y."/>
            <person name="Abe M."/>
            <person name="Naito K."/>
            <person name="Vertes A.A."/>
            <person name="Yukawa H."/>
        </authorList>
    </citation>
    <scope>NUCLEOTIDE SEQUENCE [LARGE SCALE GENOMIC DNA]</scope>
    <source>
        <strain evidence="5">NBRC 12016</strain>
    </source>
</reference>
<protein>
    <recommendedName>
        <fullName evidence="3">Fluoroacetyl-CoA-specific thioesterase-like domain-containing protein</fullName>
    </recommendedName>
</protein>
<evidence type="ECO:0000256" key="1">
    <source>
        <dbReference type="PIRSR" id="PIRSR014972-1"/>
    </source>
</evidence>
<dbReference type="PANTHER" id="PTHR36934">
    <property type="entry name" value="BLR0278 PROTEIN"/>
    <property type="match status" value="1"/>
</dbReference>
<dbReference type="SUPFAM" id="SSF54637">
    <property type="entry name" value="Thioesterase/thiol ester dehydrase-isomerase"/>
    <property type="match status" value="1"/>
</dbReference>
<dbReference type="PANTHER" id="PTHR36934:SF1">
    <property type="entry name" value="THIOESTERASE DOMAIN-CONTAINING PROTEIN"/>
    <property type="match status" value="1"/>
</dbReference>
<evidence type="ECO:0000259" key="3">
    <source>
        <dbReference type="Pfam" id="PF22636"/>
    </source>
</evidence>
<dbReference type="Proteomes" id="UP000007969">
    <property type="component" value="Chromosome"/>
</dbReference>
<dbReference type="InterPro" id="IPR054485">
    <property type="entry name" value="FlK-like_dom"/>
</dbReference>
<feature type="binding site" evidence="2">
    <location>
        <position position="66"/>
    </location>
    <ligand>
        <name>substrate</name>
    </ligand>
</feature>
<dbReference type="InterPro" id="IPR025540">
    <property type="entry name" value="FlK"/>
</dbReference>
<dbReference type="EMBL" id="AP009049">
    <property type="protein sequence ID" value="BAH05193.1"/>
    <property type="molecule type" value="Genomic_DNA"/>
</dbReference>
<feature type="binding site" evidence="2">
    <location>
        <position position="117"/>
    </location>
    <ligand>
        <name>substrate</name>
    </ligand>
</feature>
<proteinExistence type="predicted"/>
<feature type="active site" evidence="1">
    <location>
        <position position="47"/>
    </location>
</feature>
<organism evidence="4 5">
    <name type="scientific">Clostridium kluyveri (strain NBRC 12016)</name>
    <dbReference type="NCBI Taxonomy" id="583346"/>
    <lineage>
        <taxon>Bacteria</taxon>
        <taxon>Bacillati</taxon>
        <taxon>Bacillota</taxon>
        <taxon>Clostridia</taxon>
        <taxon>Eubacteriales</taxon>
        <taxon>Clostridiaceae</taxon>
        <taxon>Clostridium</taxon>
    </lineage>
</organism>